<accession>A0AAV5E663</accession>
<keyword evidence="5" id="KW-0539">Nucleus</keyword>
<evidence type="ECO:0000256" key="6">
    <source>
        <dbReference type="SAM" id="MobiDB-lite"/>
    </source>
</evidence>
<comment type="subcellular location">
    <subcellularLocation>
        <location evidence="1">Nucleus</location>
    </subcellularLocation>
</comment>
<keyword evidence="3" id="KW-0238">DNA-binding</keyword>
<evidence type="ECO:0000313" key="8">
    <source>
        <dbReference type="Proteomes" id="UP001054889"/>
    </source>
</evidence>
<comment type="caution">
    <text evidence="7">The sequence shown here is derived from an EMBL/GenBank/DDBJ whole genome shotgun (WGS) entry which is preliminary data.</text>
</comment>
<reference evidence="7" key="1">
    <citation type="journal article" date="2018" name="DNA Res.">
        <title>Multiple hybrid de novo genome assembly of finger millet, an orphan allotetraploid crop.</title>
        <authorList>
            <person name="Hatakeyama M."/>
            <person name="Aluri S."/>
            <person name="Balachadran M.T."/>
            <person name="Sivarajan S.R."/>
            <person name="Patrignani A."/>
            <person name="Gruter S."/>
            <person name="Poveda L."/>
            <person name="Shimizu-Inatsugi R."/>
            <person name="Baeten J."/>
            <person name="Francoijs K.J."/>
            <person name="Nataraja K.N."/>
            <person name="Reddy Y.A.N."/>
            <person name="Phadnis S."/>
            <person name="Ravikumar R.L."/>
            <person name="Schlapbach R."/>
            <person name="Sreeman S.M."/>
            <person name="Shimizu K.K."/>
        </authorList>
    </citation>
    <scope>NUCLEOTIDE SEQUENCE</scope>
</reference>
<evidence type="ECO:0000256" key="4">
    <source>
        <dbReference type="ARBA" id="ARBA00023163"/>
    </source>
</evidence>
<sequence length="244" mass="27184">MVVLDVQPINAVAPGGPLAVLDVQPINAIAPPRQPPPPPATDRELPRCVRKHFLPALGLRADLPVHFIAEKTVTSTDVDAHQNRFRIPLDGVERCLRAILTPAELHAANLLHDMAPRKRTKKMKENVNAEEEGANKKMKEPKKKGKVHGGLRVRLVDLAAGAKELQMSRWDSSRATVVKGEGYLDFVRRCSFREGDVVEVWAFLQRHVRIFGVDVQRGDGVLHVLVVKKNQPRCCYCPIIPHAQ</sequence>
<dbReference type="InterPro" id="IPR015300">
    <property type="entry name" value="DNA-bd_pseudobarrel_sf"/>
</dbReference>
<dbReference type="PANTHER" id="PTHR34397">
    <property type="entry name" value="OS05G0237600 PROTEIN"/>
    <property type="match status" value="1"/>
</dbReference>
<dbReference type="GO" id="GO:0005634">
    <property type="term" value="C:nucleus"/>
    <property type="evidence" value="ECO:0007669"/>
    <property type="project" value="UniProtKB-SubCell"/>
</dbReference>
<evidence type="ECO:0000256" key="2">
    <source>
        <dbReference type="ARBA" id="ARBA00023015"/>
    </source>
</evidence>
<dbReference type="EMBL" id="BQKI01000073">
    <property type="protein sequence ID" value="GJN18097.1"/>
    <property type="molecule type" value="Genomic_DNA"/>
</dbReference>
<dbReference type="Gene3D" id="2.40.330.10">
    <property type="entry name" value="DNA-binding pseudobarrel domain"/>
    <property type="match status" value="1"/>
</dbReference>
<protein>
    <recommendedName>
        <fullName evidence="9">TF-B3 domain-containing protein</fullName>
    </recommendedName>
</protein>
<gene>
    <name evidence="7" type="primary">gb05219</name>
    <name evidence="7" type="ORF">PR202_gb05219</name>
</gene>
<proteinExistence type="predicted"/>
<evidence type="ECO:0000256" key="5">
    <source>
        <dbReference type="ARBA" id="ARBA00023242"/>
    </source>
</evidence>
<reference evidence="7" key="2">
    <citation type="submission" date="2021-12" db="EMBL/GenBank/DDBJ databases">
        <title>Resequencing data analysis of finger millet.</title>
        <authorList>
            <person name="Hatakeyama M."/>
            <person name="Aluri S."/>
            <person name="Balachadran M.T."/>
            <person name="Sivarajan S.R."/>
            <person name="Poveda L."/>
            <person name="Shimizu-Inatsugi R."/>
            <person name="Schlapbach R."/>
            <person name="Sreeman S.M."/>
            <person name="Shimizu K.K."/>
        </authorList>
    </citation>
    <scope>NUCLEOTIDE SEQUENCE</scope>
</reference>
<name>A0AAV5E663_ELECO</name>
<dbReference type="GO" id="GO:0003677">
    <property type="term" value="F:DNA binding"/>
    <property type="evidence" value="ECO:0007669"/>
    <property type="project" value="UniProtKB-KW"/>
</dbReference>
<dbReference type="PANTHER" id="PTHR34397:SF17">
    <property type="entry name" value="OS08G0290200 PROTEIN"/>
    <property type="match status" value="1"/>
</dbReference>
<feature type="compositionally biased region" description="Basic and acidic residues" evidence="6">
    <location>
        <begin position="123"/>
        <end position="138"/>
    </location>
</feature>
<dbReference type="Proteomes" id="UP001054889">
    <property type="component" value="Unassembled WGS sequence"/>
</dbReference>
<evidence type="ECO:0008006" key="9">
    <source>
        <dbReference type="Google" id="ProtNLM"/>
    </source>
</evidence>
<dbReference type="AlphaFoldDB" id="A0AAV5E663"/>
<keyword evidence="8" id="KW-1185">Reference proteome</keyword>
<evidence type="ECO:0000256" key="3">
    <source>
        <dbReference type="ARBA" id="ARBA00023125"/>
    </source>
</evidence>
<evidence type="ECO:0000313" key="7">
    <source>
        <dbReference type="EMBL" id="GJN18097.1"/>
    </source>
</evidence>
<keyword evidence="4" id="KW-0804">Transcription</keyword>
<evidence type="ECO:0000256" key="1">
    <source>
        <dbReference type="ARBA" id="ARBA00004123"/>
    </source>
</evidence>
<organism evidence="7 8">
    <name type="scientific">Eleusine coracana subsp. coracana</name>
    <dbReference type="NCBI Taxonomy" id="191504"/>
    <lineage>
        <taxon>Eukaryota</taxon>
        <taxon>Viridiplantae</taxon>
        <taxon>Streptophyta</taxon>
        <taxon>Embryophyta</taxon>
        <taxon>Tracheophyta</taxon>
        <taxon>Spermatophyta</taxon>
        <taxon>Magnoliopsida</taxon>
        <taxon>Liliopsida</taxon>
        <taxon>Poales</taxon>
        <taxon>Poaceae</taxon>
        <taxon>PACMAD clade</taxon>
        <taxon>Chloridoideae</taxon>
        <taxon>Cynodonteae</taxon>
        <taxon>Eleusininae</taxon>
        <taxon>Eleusine</taxon>
    </lineage>
</organism>
<keyword evidence="2" id="KW-0805">Transcription regulation</keyword>
<feature type="region of interest" description="Disordered" evidence="6">
    <location>
        <begin position="119"/>
        <end position="144"/>
    </location>
</feature>